<dbReference type="Proteomes" id="UP001273505">
    <property type="component" value="Unassembled WGS sequence"/>
</dbReference>
<evidence type="ECO:0000313" key="14">
    <source>
        <dbReference type="Proteomes" id="UP001273505"/>
    </source>
</evidence>
<feature type="compositionally biased region" description="Low complexity" evidence="7">
    <location>
        <begin position="33"/>
        <end position="46"/>
    </location>
</feature>
<evidence type="ECO:0000256" key="8">
    <source>
        <dbReference type="SAM" id="Phobius"/>
    </source>
</evidence>
<feature type="transmembrane region" description="Helical" evidence="8">
    <location>
        <begin position="234"/>
        <end position="252"/>
    </location>
</feature>
<evidence type="ECO:0000256" key="2">
    <source>
        <dbReference type="ARBA" id="ARBA00008017"/>
    </source>
</evidence>
<accession>A0ABU4RUR9</accession>
<comment type="subcellular location">
    <subcellularLocation>
        <location evidence="1">Cell membrane</location>
        <topology evidence="1">Multi-pass membrane protein</topology>
    </subcellularLocation>
</comment>
<gene>
    <name evidence="13" type="ORF">SCD92_04585</name>
</gene>
<dbReference type="RefSeq" id="WP_302724657.1">
    <property type="nucleotide sequence ID" value="NZ_JAULRU010000823.1"/>
</dbReference>
<dbReference type="Gene3D" id="1.10.287.1260">
    <property type="match status" value="1"/>
</dbReference>
<dbReference type="InterPro" id="IPR011014">
    <property type="entry name" value="MscS_channel_TM-2"/>
</dbReference>
<evidence type="ECO:0000256" key="9">
    <source>
        <dbReference type="SAM" id="SignalP"/>
    </source>
</evidence>
<dbReference type="SUPFAM" id="SSF82689">
    <property type="entry name" value="Mechanosensitive channel protein MscS (YggB), C-terminal domain"/>
    <property type="match status" value="1"/>
</dbReference>
<comment type="similarity">
    <text evidence="2">Belongs to the MscS (TC 1.A.23) family.</text>
</comment>
<dbReference type="SUPFAM" id="SSF50182">
    <property type="entry name" value="Sm-like ribonucleoproteins"/>
    <property type="match status" value="1"/>
</dbReference>
<keyword evidence="9" id="KW-0732">Signal</keyword>
<evidence type="ECO:0000256" key="4">
    <source>
        <dbReference type="ARBA" id="ARBA00022692"/>
    </source>
</evidence>
<organism evidence="13 14">
    <name type="scientific">Gilvimarinus gilvus</name>
    <dbReference type="NCBI Taxonomy" id="3058038"/>
    <lineage>
        <taxon>Bacteria</taxon>
        <taxon>Pseudomonadati</taxon>
        <taxon>Pseudomonadota</taxon>
        <taxon>Gammaproteobacteria</taxon>
        <taxon>Cellvibrionales</taxon>
        <taxon>Cellvibrionaceae</taxon>
        <taxon>Gilvimarinus</taxon>
    </lineage>
</organism>
<dbReference type="Pfam" id="PF00924">
    <property type="entry name" value="MS_channel_2nd"/>
    <property type="match status" value="1"/>
</dbReference>
<evidence type="ECO:0000259" key="12">
    <source>
        <dbReference type="Pfam" id="PF21088"/>
    </source>
</evidence>
<keyword evidence="5 8" id="KW-1133">Transmembrane helix</keyword>
<sequence>MSCPRLVVSVFLLVFSAVCWSQISVDLVAGEQSSSQSSSAPSECSGDGCENEESNSSKPPIDLKVEGMVDVDKLASSWETQVSAWMSELGFTAGWSAKAAATAITVFVALLLMWLIANGSKKAYRKIVSIDKKLKFNKKRLKIYRNIVSTVLQVITVLLVTLTILVIWFGAGADLSVAEKVTNWLASSVHFAMALVILVVLFEVISALIESYFIRVSARGSARLDTVMPIVRSIVYGIMLLLFAITLISQLGINVTPILASAGVFGIAIGFAAQALIKDVLNGFIILMEDLLGIGDVVTVGERTGIVEKITLRKIQLRDLDGCVYTVPCNEISVVKNFTKIFSYYLFDIGVAYRESTDEVCEILHQISKEMMEDEQYSDDILEPLEILGVDSFADSAVMIKARIKTKPIRQWKVGREFNRRMKYAFDKHNIEIPFPHQTLYFGESKNGEAPAAKVLVNRELENADHKSESAPTH</sequence>
<dbReference type="InterPro" id="IPR006685">
    <property type="entry name" value="MscS_channel_2nd"/>
</dbReference>
<feature type="transmembrane region" description="Helical" evidence="8">
    <location>
        <begin position="95"/>
        <end position="117"/>
    </location>
</feature>
<dbReference type="PANTHER" id="PTHR30460:SF0">
    <property type="entry name" value="MODERATE CONDUCTANCE MECHANOSENSITIVE CHANNEL YBIO"/>
    <property type="match status" value="1"/>
</dbReference>
<dbReference type="InterPro" id="IPR010920">
    <property type="entry name" value="LSM_dom_sf"/>
</dbReference>
<dbReference type="InterPro" id="IPR011066">
    <property type="entry name" value="MscS_channel_C_sf"/>
</dbReference>
<feature type="domain" description="Mechanosensitive ion channel transmembrane helices 2/3" evidence="12">
    <location>
        <begin position="240"/>
        <end position="274"/>
    </location>
</feature>
<keyword evidence="4 8" id="KW-0812">Transmembrane</keyword>
<feature type="transmembrane region" description="Helical" evidence="8">
    <location>
        <begin position="258"/>
        <end position="277"/>
    </location>
</feature>
<evidence type="ECO:0000256" key="3">
    <source>
        <dbReference type="ARBA" id="ARBA00022475"/>
    </source>
</evidence>
<dbReference type="Pfam" id="PF21082">
    <property type="entry name" value="MS_channel_3rd"/>
    <property type="match status" value="1"/>
</dbReference>
<evidence type="ECO:0000256" key="7">
    <source>
        <dbReference type="SAM" id="MobiDB-lite"/>
    </source>
</evidence>
<evidence type="ECO:0000256" key="6">
    <source>
        <dbReference type="ARBA" id="ARBA00023136"/>
    </source>
</evidence>
<dbReference type="SUPFAM" id="SSF82861">
    <property type="entry name" value="Mechanosensitive channel protein MscS (YggB), transmembrane region"/>
    <property type="match status" value="1"/>
</dbReference>
<dbReference type="Pfam" id="PF21088">
    <property type="entry name" value="MS_channel_1st"/>
    <property type="match status" value="1"/>
</dbReference>
<evidence type="ECO:0000259" key="10">
    <source>
        <dbReference type="Pfam" id="PF00924"/>
    </source>
</evidence>
<feature type="transmembrane region" description="Helical" evidence="8">
    <location>
        <begin position="143"/>
        <end position="171"/>
    </location>
</feature>
<dbReference type="InterPro" id="IPR045276">
    <property type="entry name" value="YbiO_bact"/>
</dbReference>
<dbReference type="InterPro" id="IPR023408">
    <property type="entry name" value="MscS_beta-dom_sf"/>
</dbReference>
<evidence type="ECO:0000256" key="1">
    <source>
        <dbReference type="ARBA" id="ARBA00004651"/>
    </source>
</evidence>
<proteinExistence type="inferred from homology"/>
<feature type="chain" id="PRO_5045372159" evidence="9">
    <location>
        <begin position="22"/>
        <end position="474"/>
    </location>
</feature>
<evidence type="ECO:0000259" key="11">
    <source>
        <dbReference type="Pfam" id="PF21082"/>
    </source>
</evidence>
<dbReference type="Gene3D" id="2.30.30.60">
    <property type="match status" value="1"/>
</dbReference>
<feature type="domain" description="Mechanosensitive ion channel MscS" evidence="10">
    <location>
        <begin position="276"/>
        <end position="340"/>
    </location>
</feature>
<dbReference type="PANTHER" id="PTHR30460">
    <property type="entry name" value="MODERATE CONDUCTANCE MECHANOSENSITIVE CHANNEL YBIO"/>
    <property type="match status" value="1"/>
</dbReference>
<evidence type="ECO:0000313" key="13">
    <source>
        <dbReference type="EMBL" id="MDX6848624.1"/>
    </source>
</evidence>
<feature type="transmembrane region" description="Helical" evidence="8">
    <location>
        <begin position="191"/>
        <end position="213"/>
    </location>
</feature>
<feature type="signal peptide" evidence="9">
    <location>
        <begin position="1"/>
        <end position="21"/>
    </location>
</feature>
<keyword evidence="14" id="KW-1185">Reference proteome</keyword>
<dbReference type="InterPro" id="IPR049142">
    <property type="entry name" value="MS_channel_1st"/>
</dbReference>
<name>A0ABU4RUR9_9GAMM</name>
<keyword evidence="3" id="KW-1003">Cell membrane</keyword>
<dbReference type="InterPro" id="IPR049278">
    <property type="entry name" value="MS_channel_C"/>
</dbReference>
<keyword evidence="6 8" id="KW-0472">Membrane</keyword>
<feature type="domain" description="Mechanosensitive ion channel MscS C-terminal" evidence="11">
    <location>
        <begin position="347"/>
        <end position="433"/>
    </location>
</feature>
<dbReference type="EMBL" id="JAXAFO010000005">
    <property type="protein sequence ID" value="MDX6848624.1"/>
    <property type="molecule type" value="Genomic_DNA"/>
</dbReference>
<comment type="caution">
    <text evidence="13">The sequence shown here is derived from an EMBL/GenBank/DDBJ whole genome shotgun (WGS) entry which is preliminary data.</text>
</comment>
<reference evidence="13 14" key="1">
    <citation type="submission" date="2023-11" db="EMBL/GenBank/DDBJ databases">
        <title>Gilvimarinus fulvus sp. nov., isolated from the surface of Kelp.</title>
        <authorList>
            <person name="Sun Y.Y."/>
            <person name="Gong Y."/>
            <person name="Du Z.J."/>
        </authorList>
    </citation>
    <scope>NUCLEOTIDE SEQUENCE [LARGE SCALE GENOMIC DNA]</scope>
    <source>
        <strain evidence="13 14">SDUM040013</strain>
    </source>
</reference>
<dbReference type="Gene3D" id="3.30.70.100">
    <property type="match status" value="1"/>
</dbReference>
<protein>
    <submittedName>
        <fullName evidence="13">Mechanosensitive ion channel family protein</fullName>
    </submittedName>
</protein>
<feature type="region of interest" description="Disordered" evidence="7">
    <location>
        <begin position="33"/>
        <end position="62"/>
    </location>
</feature>
<evidence type="ECO:0000256" key="5">
    <source>
        <dbReference type="ARBA" id="ARBA00022989"/>
    </source>
</evidence>